<dbReference type="Pfam" id="PF20155">
    <property type="entry name" value="TMP_3"/>
    <property type="match status" value="1"/>
</dbReference>
<dbReference type="PANTHER" id="PTHR37813:SF1">
    <property type="entry name" value="FELS-2 PROPHAGE PROTEIN"/>
    <property type="match status" value="1"/>
</dbReference>
<dbReference type="AlphaFoldDB" id="A0A1L7GTR9"/>
<keyword evidence="1" id="KW-0812">Transmembrane</keyword>
<evidence type="ECO:0000256" key="1">
    <source>
        <dbReference type="SAM" id="Phobius"/>
    </source>
</evidence>
<organism evidence="3 4">
    <name type="scientific">Limosilactobacillus fermentum</name>
    <name type="common">Lactobacillus fermentum</name>
    <dbReference type="NCBI Taxonomy" id="1613"/>
    <lineage>
        <taxon>Bacteria</taxon>
        <taxon>Bacillati</taxon>
        <taxon>Bacillota</taxon>
        <taxon>Bacilli</taxon>
        <taxon>Lactobacillales</taxon>
        <taxon>Lactobacillaceae</taxon>
        <taxon>Limosilactobacillus</taxon>
    </lineage>
</organism>
<dbReference type="Proteomes" id="UP000185427">
    <property type="component" value="Chromosome"/>
</dbReference>
<name>A0A1L7GTR9_LIMFE</name>
<evidence type="ECO:0000313" key="3">
    <source>
        <dbReference type="EMBL" id="APU45279.1"/>
    </source>
</evidence>
<dbReference type="OrthoDB" id="28713at2"/>
<feature type="transmembrane region" description="Helical" evidence="1">
    <location>
        <begin position="623"/>
        <end position="642"/>
    </location>
</feature>
<dbReference type="PANTHER" id="PTHR37813">
    <property type="entry name" value="FELS-2 PROPHAGE PROTEIN"/>
    <property type="match status" value="1"/>
</dbReference>
<sequence>MAADGKVTIEVDLSTNHVQSDADQIEKILNDIDVPTIKVKADGTNAEKEVVDVEKLVQELPKEKLVQLKAQADEKGFNSVQEYLKSLPKEQIVDIVAKDNASSTLNSISNNTKTAKTHMSSLKEVMEGTFLGNALYKGIEMIVSGLKDMTGQALTSYDALTTFKSTMKFAGFDTSAIKKSSDELKEYSKETIYNVGEMSNTAATLAANGVKNYTAVTESLGNLVAVAGGGAQAMSSASLALTQIVGAGKMYTGDWNQFINMIPGASKKIQDELKKNSAYTGNFRDAMSKGQITAKEFLKAINDLGNTKVAERAATDTTKFSTAWQGMQEAVQDGIIKLMDTIGTKGITDTISNFGNVAYDVFNGIAKWIKPLMPSFEELGKIISTIFSGIGDAFEPIGDAIGAITKPLRESSGFAKPLNNALKEIANHKTALKAVGAAIGSIAAGFIAMKSVSATISGIRLAVRALGGLKTAISGLSLLSNPVGIAVLSIVALGTAFVTAYKHSKTFRDGVNSVVNAISKTVGNVLKTVTKAFSGLWKSIKPSVDQIIKGFRDLLKTLSPILKVIGITWTTIWKANLVVVSTVFAMITKLVTAGLKAVWTAVKTYAKIIVDIWKLKWDVFKNVVIIAFKILATVISTGMRVIKDVIDLIMNVITGNWKGAWNDIKDIFSSIWKGIYKIGKDLFGGVRDIIRDVLGDIKGIWEDLWNGMAKFFSNIWDGIKDAAKAGLNGVIGFINAGVDGINSVIHFFGGKKETITPIKKLAHGTSANDRDELALVNDEGGDTYKEAIVRANGSVEIPKNRNQLVFLNRGDEVIPAKKTAEMFGLNRYAKGKKGWLSAAWDNVKDWAGDTFEAIEDALKNPLGVLTNLFHKGKNTATAVWHDMGDGAANYLPKVGVEWFKKELQKLEDALTPSNPSGSSVERWRPYIEKAFKELHVTATEGKINKLLRQIKTESGGNPLAWQGIHDRNSGGNEARGLLQFAGSTWAADALPGHKDWRNGYDEILAAIAVLERGGEGGWGNVGNGHGWANGGWADRPSLFAEVKGEKELAINPARPTSERHILEAIRARAAKSPNGFAAQLNQLIARQQSASQQIQPATPSANEVPTLGKGGSLSGNVTMNFVVDGTTMARVTYPKYKALMAHEITIRGAGGAVPVGQALPVGGGF</sequence>
<feature type="transmembrane region" description="Helical" evidence="1">
    <location>
        <begin position="485"/>
        <end position="501"/>
    </location>
</feature>
<accession>A0A1L7GTR9</accession>
<protein>
    <recommendedName>
        <fullName evidence="2">Tape measure protein N-terminal domain-containing protein</fullName>
    </recommendedName>
</protein>
<gene>
    <name evidence="3" type="ORF">BUW47_01955</name>
</gene>
<dbReference type="InterPro" id="IPR023346">
    <property type="entry name" value="Lysozyme-like_dom_sf"/>
</dbReference>
<dbReference type="EMBL" id="CP019030">
    <property type="protein sequence ID" value="APU45279.1"/>
    <property type="molecule type" value="Genomic_DNA"/>
</dbReference>
<proteinExistence type="predicted"/>
<dbReference type="NCBIfam" id="TIGR02675">
    <property type="entry name" value="tape_meas_nterm"/>
    <property type="match status" value="1"/>
</dbReference>
<dbReference type="Gene3D" id="1.20.120.20">
    <property type="entry name" value="Apolipoprotein"/>
    <property type="match status" value="1"/>
</dbReference>
<feature type="transmembrane region" description="Helical" evidence="1">
    <location>
        <begin position="578"/>
        <end position="602"/>
    </location>
</feature>
<reference evidence="3 4" key="1">
    <citation type="submission" date="2016-12" db="EMBL/GenBank/DDBJ databases">
        <title>Complete Genome Sequence of Lactobacillus fermentum Strain SNUV175, a Probiotic for Treatment of Bacterial Vaginosis.</title>
        <authorList>
            <person name="Lee S."/>
            <person name="You H.J."/>
            <person name="Kwon B."/>
            <person name="Ko G."/>
        </authorList>
    </citation>
    <scope>NUCLEOTIDE SEQUENCE [LARGE SCALE GENOMIC DNA]</scope>
    <source>
        <strain evidence="3 4">SNUV175</strain>
    </source>
</reference>
<feature type="domain" description="Tape measure protein N-terminal" evidence="2">
    <location>
        <begin position="152"/>
        <end position="339"/>
    </location>
</feature>
<feature type="transmembrane region" description="Helical" evidence="1">
    <location>
        <begin position="431"/>
        <end position="449"/>
    </location>
</feature>
<dbReference type="SUPFAM" id="SSF53955">
    <property type="entry name" value="Lysozyme-like"/>
    <property type="match status" value="1"/>
</dbReference>
<evidence type="ECO:0000259" key="2">
    <source>
        <dbReference type="Pfam" id="PF20155"/>
    </source>
</evidence>
<keyword evidence="1" id="KW-0472">Membrane</keyword>
<keyword evidence="1" id="KW-1133">Transmembrane helix</keyword>
<dbReference type="RefSeq" id="WP_075667119.1">
    <property type="nucleotide sequence ID" value="NZ_CP019030.1"/>
</dbReference>
<evidence type="ECO:0000313" key="4">
    <source>
        <dbReference type="Proteomes" id="UP000185427"/>
    </source>
</evidence>
<dbReference type="Gene3D" id="1.10.530.10">
    <property type="match status" value="1"/>
</dbReference>
<dbReference type="InterPro" id="IPR013491">
    <property type="entry name" value="Tape_meas_N"/>
</dbReference>